<dbReference type="GO" id="GO:0007188">
    <property type="term" value="P:adenylate cyclase-modulating G protein-coupled receptor signaling pathway"/>
    <property type="evidence" value="ECO:0007669"/>
    <property type="project" value="TreeGrafter"/>
</dbReference>
<sequence length="389" mass="44991">MDLRILICGGQAMRISATVESGHQTNGRYSPNGTFDYEMKELSRRNQQIEAQIEKDRIALKKTLKILLLGGPESGKSTIFKQLKIIHLNGFSDLDMVNYRYLIYSNVVQAISQLLEACQNLKIPLDLNVQQDVKYFLEYQQSTHPAEVELHPDLSNAICNIYNSECIKAALKRQHEIPLLDSATYFLDAIMRISDPHYTPTTQDVLRSRVPTAGINEIEFSYRNATLRMVDVGGQRSEQRKWIHCFDNVNGILFVAELSGYNQTINDGDQIMNRLKYSMQLFKRVVNNKCFGKRTAMILFLNKMDIFKRRIQLFPLNVCFKKYSGCQTCEESVSYVSERFRNMVLPEIQREKQIYTHYTNATDTENIDRVFESCIDVVFKISMEKVGFM</sequence>
<dbReference type="InterPro" id="IPR001019">
    <property type="entry name" value="Gprotein_alpha_su"/>
</dbReference>
<dbReference type="GO" id="GO:0003924">
    <property type="term" value="F:GTPase activity"/>
    <property type="evidence" value="ECO:0007669"/>
    <property type="project" value="InterPro"/>
</dbReference>
<dbReference type="GO" id="GO:0005834">
    <property type="term" value="C:heterotrimeric G-protein complex"/>
    <property type="evidence" value="ECO:0007669"/>
    <property type="project" value="TreeGrafter"/>
</dbReference>
<feature type="binding site" evidence="7">
    <location>
        <position position="361"/>
    </location>
    <ligand>
        <name>GTP</name>
        <dbReference type="ChEBI" id="CHEBI:37565"/>
    </ligand>
</feature>
<dbReference type="Gene3D" id="3.40.50.300">
    <property type="entry name" value="P-loop containing nucleotide triphosphate hydrolases"/>
    <property type="match status" value="1"/>
</dbReference>
<dbReference type="AlphaFoldDB" id="A0A0B2VPN6"/>
<feature type="binding site" evidence="8">
    <location>
        <position position="77"/>
    </location>
    <ligand>
        <name>Mg(2+)</name>
        <dbReference type="ChEBI" id="CHEBI:18420"/>
    </ligand>
</feature>
<dbReference type="STRING" id="6265.A0A0B2VPN6"/>
<feature type="binding site" evidence="7">
    <location>
        <begin position="231"/>
        <end position="235"/>
    </location>
    <ligand>
        <name>GTP</name>
        <dbReference type="ChEBI" id="CHEBI:37565"/>
    </ligand>
</feature>
<keyword evidence="3 7" id="KW-0547">Nucleotide-binding</keyword>
<dbReference type="PANTHER" id="PTHR10218">
    <property type="entry name" value="GTP-BINDING PROTEIN ALPHA SUBUNIT"/>
    <property type="match status" value="1"/>
</dbReference>
<keyword evidence="10" id="KW-1185">Reference proteome</keyword>
<evidence type="ECO:0000256" key="1">
    <source>
        <dbReference type="ARBA" id="ARBA00005804"/>
    </source>
</evidence>
<comment type="similarity">
    <text evidence="1">Belongs to the G-alpha family.</text>
</comment>
<dbReference type="GO" id="GO:0005525">
    <property type="term" value="F:GTP binding"/>
    <property type="evidence" value="ECO:0007669"/>
    <property type="project" value="UniProtKB-KW"/>
</dbReference>
<keyword evidence="2 8" id="KW-0479">Metal-binding</keyword>
<evidence type="ECO:0000256" key="3">
    <source>
        <dbReference type="ARBA" id="ARBA00022741"/>
    </source>
</evidence>
<proteinExistence type="inferred from homology"/>
<feature type="binding site" evidence="8">
    <location>
        <position position="212"/>
    </location>
    <ligand>
        <name>Mg(2+)</name>
        <dbReference type="ChEBI" id="CHEBI:18420"/>
    </ligand>
</feature>
<dbReference type="FunFam" id="3.40.50.300:FF:000181">
    <property type="entry name" value="Guanine nucleotide-binding protein subunit alpha"/>
    <property type="match status" value="1"/>
</dbReference>
<dbReference type="Proteomes" id="UP000031036">
    <property type="component" value="Unassembled WGS sequence"/>
</dbReference>
<name>A0A0B2VPN6_TOXCA</name>
<dbReference type="PROSITE" id="PS51882">
    <property type="entry name" value="G_ALPHA"/>
    <property type="match status" value="1"/>
</dbReference>
<dbReference type="InterPro" id="IPR027417">
    <property type="entry name" value="P-loop_NTPase"/>
</dbReference>
<organism evidence="9 10">
    <name type="scientific">Toxocara canis</name>
    <name type="common">Canine roundworm</name>
    <dbReference type="NCBI Taxonomy" id="6265"/>
    <lineage>
        <taxon>Eukaryota</taxon>
        <taxon>Metazoa</taxon>
        <taxon>Ecdysozoa</taxon>
        <taxon>Nematoda</taxon>
        <taxon>Chromadorea</taxon>
        <taxon>Rhabditida</taxon>
        <taxon>Spirurina</taxon>
        <taxon>Ascaridomorpha</taxon>
        <taxon>Ascaridoidea</taxon>
        <taxon>Toxocaridae</taxon>
        <taxon>Toxocara</taxon>
    </lineage>
</organism>
<dbReference type="Pfam" id="PF00503">
    <property type="entry name" value="G-alpha"/>
    <property type="match status" value="1"/>
</dbReference>
<keyword evidence="6" id="KW-0807">Transducer</keyword>
<dbReference type="GO" id="GO:0001664">
    <property type="term" value="F:G protein-coupled receptor binding"/>
    <property type="evidence" value="ECO:0007669"/>
    <property type="project" value="TreeGrafter"/>
</dbReference>
<keyword evidence="4 8" id="KW-0460">Magnesium</keyword>
<dbReference type="InterPro" id="IPR011025">
    <property type="entry name" value="GproteinA_insert"/>
</dbReference>
<evidence type="ECO:0000313" key="9">
    <source>
        <dbReference type="EMBL" id="KHN83294.1"/>
    </source>
</evidence>
<evidence type="ECO:0000256" key="2">
    <source>
        <dbReference type="ARBA" id="ARBA00022723"/>
    </source>
</evidence>
<feature type="binding site" evidence="7">
    <location>
        <begin position="302"/>
        <end position="305"/>
    </location>
    <ligand>
        <name>GTP</name>
        <dbReference type="ChEBI" id="CHEBI:37565"/>
    </ligand>
</feature>
<dbReference type="GO" id="GO:0046872">
    <property type="term" value="F:metal ion binding"/>
    <property type="evidence" value="ECO:0007669"/>
    <property type="project" value="UniProtKB-KW"/>
</dbReference>
<dbReference type="SUPFAM" id="SSF47895">
    <property type="entry name" value="Transducin (alpha subunit), insertion domain"/>
    <property type="match status" value="1"/>
</dbReference>
<dbReference type="Gene3D" id="1.10.400.10">
    <property type="entry name" value="GI Alpha 1, domain 2-like"/>
    <property type="match status" value="1"/>
</dbReference>
<keyword evidence="5 7" id="KW-0342">GTP-binding</keyword>
<dbReference type="EMBL" id="JPKZ01001202">
    <property type="protein sequence ID" value="KHN83294.1"/>
    <property type="molecule type" value="Genomic_DNA"/>
</dbReference>
<feature type="binding site" evidence="7">
    <location>
        <begin position="181"/>
        <end position="182"/>
    </location>
    <ligand>
        <name>GTP</name>
        <dbReference type="ChEBI" id="CHEBI:37565"/>
    </ligand>
</feature>
<evidence type="ECO:0000256" key="6">
    <source>
        <dbReference type="ARBA" id="ARBA00023224"/>
    </source>
</evidence>
<dbReference type="OrthoDB" id="5817230at2759"/>
<evidence type="ECO:0000256" key="7">
    <source>
        <dbReference type="PIRSR" id="PIRSR601019-1"/>
    </source>
</evidence>
<evidence type="ECO:0000313" key="10">
    <source>
        <dbReference type="Proteomes" id="UP000031036"/>
    </source>
</evidence>
<protein>
    <submittedName>
        <fullName evidence="9">Guanine nucleotide-binding proteinalpha-11 subunit</fullName>
    </submittedName>
</protein>
<dbReference type="GO" id="GO:0031683">
    <property type="term" value="F:G-protein beta/gamma-subunit complex binding"/>
    <property type="evidence" value="ECO:0007669"/>
    <property type="project" value="InterPro"/>
</dbReference>
<comment type="caution">
    <text evidence="9">The sequence shown here is derived from an EMBL/GenBank/DDBJ whole genome shotgun (WGS) entry which is preliminary data.</text>
</comment>
<gene>
    <name evidence="9" type="primary">gpa-11</name>
    <name evidence="9" type="ORF">Tcan_13489</name>
</gene>
<dbReference type="SUPFAM" id="SSF52540">
    <property type="entry name" value="P-loop containing nucleoside triphosphate hydrolases"/>
    <property type="match status" value="1"/>
</dbReference>
<feature type="binding site" evidence="7">
    <location>
        <begin position="206"/>
        <end position="212"/>
    </location>
    <ligand>
        <name>GTP</name>
        <dbReference type="ChEBI" id="CHEBI:37565"/>
    </ligand>
</feature>
<dbReference type="GO" id="GO:0005737">
    <property type="term" value="C:cytoplasm"/>
    <property type="evidence" value="ECO:0007669"/>
    <property type="project" value="TreeGrafter"/>
</dbReference>
<dbReference type="PRINTS" id="PR00318">
    <property type="entry name" value="GPROTEINA"/>
</dbReference>
<evidence type="ECO:0000256" key="8">
    <source>
        <dbReference type="PIRSR" id="PIRSR601019-2"/>
    </source>
</evidence>
<feature type="binding site" evidence="7">
    <location>
        <begin position="73"/>
        <end position="78"/>
    </location>
    <ligand>
        <name>GTP</name>
        <dbReference type="ChEBI" id="CHEBI:37565"/>
    </ligand>
</feature>
<reference evidence="9 10" key="1">
    <citation type="submission" date="2014-11" db="EMBL/GenBank/DDBJ databases">
        <title>Genetic blueprint of the zoonotic pathogen Toxocara canis.</title>
        <authorList>
            <person name="Zhu X.-Q."/>
            <person name="Korhonen P.K."/>
            <person name="Cai H."/>
            <person name="Young N.D."/>
            <person name="Nejsum P."/>
            <person name="von Samson-Himmelstjerna G."/>
            <person name="Boag P.R."/>
            <person name="Tan P."/>
            <person name="Li Q."/>
            <person name="Min J."/>
            <person name="Yang Y."/>
            <person name="Wang X."/>
            <person name="Fang X."/>
            <person name="Hall R.S."/>
            <person name="Hofmann A."/>
            <person name="Sternberg P.W."/>
            <person name="Jex A.R."/>
            <person name="Gasser R.B."/>
        </authorList>
    </citation>
    <scope>NUCLEOTIDE SEQUENCE [LARGE SCALE GENOMIC DNA]</scope>
    <source>
        <strain evidence="9">PN_DK_2014</strain>
    </source>
</reference>
<dbReference type="CDD" id="cd00066">
    <property type="entry name" value="G-alpha"/>
    <property type="match status" value="1"/>
</dbReference>
<dbReference type="PANTHER" id="PTHR10218:SF353">
    <property type="entry name" value="GUANINE NUCLEOTIDE-BINDING PROTEIN ALPHA-11 SUBUNIT"/>
    <property type="match status" value="1"/>
</dbReference>
<dbReference type="SMART" id="SM00275">
    <property type="entry name" value="G_alpha"/>
    <property type="match status" value="1"/>
</dbReference>
<evidence type="ECO:0000256" key="4">
    <source>
        <dbReference type="ARBA" id="ARBA00022842"/>
    </source>
</evidence>
<evidence type="ECO:0000256" key="5">
    <source>
        <dbReference type="ARBA" id="ARBA00023134"/>
    </source>
</evidence>
<accession>A0A0B2VPN6</accession>
<dbReference type="OMA" id="VVFKISM"/>